<dbReference type="PANTHER" id="PTHR42878:SF15">
    <property type="entry name" value="BACTERIOPHYTOCHROME"/>
    <property type="match status" value="1"/>
</dbReference>
<dbReference type="InterPro" id="IPR036890">
    <property type="entry name" value="HATPase_C_sf"/>
</dbReference>
<dbReference type="KEGG" id="dpd:Deipe_3999"/>
<feature type="domain" description="Histidine kinase" evidence="6">
    <location>
        <begin position="1"/>
        <end position="147"/>
    </location>
</feature>
<geneLocation type="plasmid" evidence="7 8">
    <name>pDEIPE01</name>
</geneLocation>
<dbReference type="FunFam" id="3.30.565.10:FF:000006">
    <property type="entry name" value="Sensor histidine kinase WalK"/>
    <property type="match status" value="1"/>
</dbReference>
<dbReference type="EC" id="2.7.13.3" evidence="2"/>
<dbReference type="AlphaFoldDB" id="L0A7G1"/>
<organism evidence="7 8">
    <name type="scientific">Deinococcus peraridilitoris (strain DSM 19664 / LMG 22246 / CIP 109416 / KR-200)</name>
    <dbReference type="NCBI Taxonomy" id="937777"/>
    <lineage>
        <taxon>Bacteria</taxon>
        <taxon>Thermotogati</taxon>
        <taxon>Deinococcota</taxon>
        <taxon>Deinococci</taxon>
        <taxon>Deinococcales</taxon>
        <taxon>Deinococcaceae</taxon>
        <taxon>Deinococcus</taxon>
    </lineage>
</organism>
<dbReference type="SMART" id="SM00387">
    <property type="entry name" value="HATPase_c"/>
    <property type="match status" value="1"/>
</dbReference>
<sequence length="157" mass="17603">MSLTEVVRDAWEDLRPDWEDRAVTWCVRDLPSVQGDAELLRQVLANLLGNALKYTSRNEVAQVEVGAEVQGDEVVVFVRDNGSGFDPRFGDKLFAPFSRLHRLEEFEGAGLGLANVKRIVTRHGGRVWAEGKPNEGATFWFSLPREFGSRPFAAQTQ</sequence>
<dbReference type="SUPFAM" id="SSF55874">
    <property type="entry name" value="ATPase domain of HSP90 chaperone/DNA topoisomerase II/histidine kinase"/>
    <property type="match status" value="1"/>
</dbReference>
<keyword evidence="3" id="KW-0597">Phosphoprotein</keyword>
<evidence type="ECO:0000256" key="5">
    <source>
        <dbReference type="ARBA" id="ARBA00022777"/>
    </source>
</evidence>
<proteinExistence type="predicted"/>
<reference evidence="8" key="1">
    <citation type="submission" date="2012-03" db="EMBL/GenBank/DDBJ databases">
        <title>Complete sequence of plasmid 1 of Deinococcus peraridilitoris DSM 19664.</title>
        <authorList>
            <person name="Lucas S."/>
            <person name="Copeland A."/>
            <person name="Lapidus A."/>
            <person name="Glavina del Rio T."/>
            <person name="Dalin E."/>
            <person name="Tice H."/>
            <person name="Bruce D."/>
            <person name="Goodwin L."/>
            <person name="Pitluck S."/>
            <person name="Peters L."/>
            <person name="Mikhailova N."/>
            <person name="Lu M."/>
            <person name="Kyrpides N."/>
            <person name="Mavromatis K."/>
            <person name="Ivanova N."/>
            <person name="Brettin T."/>
            <person name="Detter J.C."/>
            <person name="Han C."/>
            <person name="Larimer F."/>
            <person name="Land M."/>
            <person name="Hauser L."/>
            <person name="Markowitz V."/>
            <person name="Cheng J.-F."/>
            <person name="Hugenholtz P."/>
            <person name="Woyke T."/>
            <person name="Wu D."/>
            <person name="Pukall R."/>
            <person name="Steenblock K."/>
            <person name="Brambilla E."/>
            <person name="Klenk H.-P."/>
            <person name="Eisen J.A."/>
        </authorList>
    </citation>
    <scope>NUCLEOTIDE SEQUENCE [LARGE SCALE GENOMIC DNA]</scope>
    <source>
        <strain evidence="8">DSM 19664 / LMG 22246 / CIP 109416 / KR-200</strain>
        <plasmid evidence="8">Plasmid pDEIPE01</plasmid>
    </source>
</reference>
<dbReference type="Pfam" id="PF02518">
    <property type="entry name" value="HATPase_c"/>
    <property type="match status" value="1"/>
</dbReference>
<evidence type="ECO:0000259" key="6">
    <source>
        <dbReference type="PROSITE" id="PS50109"/>
    </source>
</evidence>
<dbReference type="Proteomes" id="UP000010467">
    <property type="component" value="Plasmid pDEIPE01"/>
</dbReference>
<dbReference type="PRINTS" id="PR00344">
    <property type="entry name" value="BCTRLSENSOR"/>
</dbReference>
<keyword evidence="8" id="KW-1185">Reference proteome</keyword>
<dbReference type="EMBL" id="CP003383">
    <property type="protein sequence ID" value="AFZ69394.1"/>
    <property type="molecule type" value="Genomic_DNA"/>
</dbReference>
<accession>L0A7G1</accession>
<name>L0A7G1_DEIPD</name>
<keyword evidence="7" id="KW-0614">Plasmid</keyword>
<keyword evidence="4" id="KW-0808">Transferase</keyword>
<dbReference type="PATRIC" id="fig|937777.3.peg.4015"/>
<dbReference type="GO" id="GO:0000156">
    <property type="term" value="F:phosphorelay response regulator activity"/>
    <property type="evidence" value="ECO:0007669"/>
    <property type="project" value="TreeGrafter"/>
</dbReference>
<dbReference type="InterPro" id="IPR005467">
    <property type="entry name" value="His_kinase_dom"/>
</dbReference>
<dbReference type="GO" id="GO:0007234">
    <property type="term" value="P:osmosensory signaling via phosphorelay pathway"/>
    <property type="evidence" value="ECO:0007669"/>
    <property type="project" value="TreeGrafter"/>
</dbReference>
<dbReference type="GO" id="GO:0004673">
    <property type="term" value="F:protein histidine kinase activity"/>
    <property type="evidence" value="ECO:0007669"/>
    <property type="project" value="UniProtKB-EC"/>
</dbReference>
<evidence type="ECO:0000256" key="4">
    <source>
        <dbReference type="ARBA" id="ARBA00022679"/>
    </source>
</evidence>
<evidence type="ECO:0000313" key="7">
    <source>
        <dbReference type="EMBL" id="AFZ69394.1"/>
    </source>
</evidence>
<dbReference type="GO" id="GO:0030295">
    <property type="term" value="F:protein kinase activator activity"/>
    <property type="evidence" value="ECO:0007669"/>
    <property type="project" value="TreeGrafter"/>
</dbReference>
<keyword evidence="5 7" id="KW-0418">Kinase</keyword>
<dbReference type="HOGENOM" id="CLU_1675027_0_0_0"/>
<dbReference type="InterPro" id="IPR050351">
    <property type="entry name" value="BphY/WalK/GraS-like"/>
</dbReference>
<evidence type="ECO:0000256" key="2">
    <source>
        <dbReference type="ARBA" id="ARBA00012438"/>
    </source>
</evidence>
<evidence type="ECO:0000313" key="8">
    <source>
        <dbReference type="Proteomes" id="UP000010467"/>
    </source>
</evidence>
<comment type="catalytic activity">
    <reaction evidence="1">
        <text>ATP + protein L-histidine = ADP + protein N-phospho-L-histidine.</text>
        <dbReference type="EC" id="2.7.13.3"/>
    </reaction>
</comment>
<evidence type="ECO:0000256" key="3">
    <source>
        <dbReference type="ARBA" id="ARBA00022553"/>
    </source>
</evidence>
<dbReference type="PROSITE" id="PS50109">
    <property type="entry name" value="HIS_KIN"/>
    <property type="match status" value="1"/>
</dbReference>
<evidence type="ECO:0000256" key="1">
    <source>
        <dbReference type="ARBA" id="ARBA00000085"/>
    </source>
</evidence>
<dbReference type="InterPro" id="IPR004358">
    <property type="entry name" value="Sig_transdc_His_kin-like_C"/>
</dbReference>
<dbReference type="Gene3D" id="3.30.565.10">
    <property type="entry name" value="Histidine kinase-like ATPase, C-terminal domain"/>
    <property type="match status" value="1"/>
</dbReference>
<dbReference type="InterPro" id="IPR003594">
    <property type="entry name" value="HATPase_dom"/>
</dbReference>
<protein>
    <recommendedName>
        <fullName evidence="2">histidine kinase</fullName>
        <ecNumber evidence="2">2.7.13.3</ecNumber>
    </recommendedName>
</protein>
<dbReference type="PANTHER" id="PTHR42878">
    <property type="entry name" value="TWO-COMPONENT HISTIDINE KINASE"/>
    <property type="match status" value="1"/>
</dbReference>
<gene>
    <name evidence="7" type="ordered locus">Deipe_3999</name>
</gene>